<dbReference type="SUPFAM" id="SSF49899">
    <property type="entry name" value="Concanavalin A-like lectins/glucanases"/>
    <property type="match status" value="1"/>
</dbReference>
<gene>
    <name evidence="1" type="ORF">C1645_741123</name>
</gene>
<dbReference type="Gene3D" id="2.60.120.200">
    <property type="match status" value="1"/>
</dbReference>
<dbReference type="OrthoDB" id="2324354at2759"/>
<organism evidence="1 2">
    <name type="scientific">Glomus cerebriforme</name>
    <dbReference type="NCBI Taxonomy" id="658196"/>
    <lineage>
        <taxon>Eukaryota</taxon>
        <taxon>Fungi</taxon>
        <taxon>Fungi incertae sedis</taxon>
        <taxon>Mucoromycota</taxon>
        <taxon>Glomeromycotina</taxon>
        <taxon>Glomeromycetes</taxon>
        <taxon>Glomerales</taxon>
        <taxon>Glomeraceae</taxon>
        <taxon>Glomus</taxon>
    </lineage>
</organism>
<evidence type="ECO:0000313" key="1">
    <source>
        <dbReference type="EMBL" id="RIA86061.1"/>
    </source>
</evidence>
<evidence type="ECO:0000313" key="2">
    <source>
        <dbReference type="Proteomes" id="UP000265703"/>
    </source>
</evidence>
<dbReference type="EMBL" id="QKYT01000386">
    <property type="protein sequence ID" value="RIA86061.1"/>
    <property type="molecule type" value="Genomic_DNA"/>
</dbReference>
<protein>
    <recommendedName>
        <fullName evidence="3">Concanavalin A-like lectin/glucanase domain-containing protein</fullName>
    </recommendedName>
</protein>
<proteinExistence type="predicted"/>
<dbReference type="AlphaFoldDB" id="A0A397ST65"/>
<sequence>MKKFAINEFHEIISEPITLNLKNPIVVQHAELPEVDDELSVTLRLKLKSHASDWSTIFHKGPESLIRTPGLYLKANTSKLHARFTGNWNCNAGIDEIGDGLLLNKWYHLTYTLSDSEKRLDIYINGKWTGFYSILNVQIHKVIFNDGPLSIGRGINGEISDFRYFNWRLSAEEGITIDFLCIITKDWWFRSIKRNNYKENQINHDLLN</sequence>
<dbReference type="Pfam" id="PF13385">
    <property type="entry name" value="Laminin_G_3"/>
    <property type="match status" value="1"/>
</dbReference>
<comment type="caution">
    <text evidence="1">The sequence shown here is derived from an EMBL/GenBank/DDBJ whole genome shotgun (WGS) entry which is preliminary data.</text>
</comment>
<dbReference type="InterPro" id="IPR013320">
    <property type="entry name" value="ConA-like_dom_sf"/>
</dbReference>
<name>A0A397ST65_9GLOM</name>
<evidence type="ECO:0008006" key="3">
    <source>
        <dbReference type="Google" id="ProtNLM"/>
    </source>
</evidence>
<keyword evidence="2" id="KW-1185">Reference proteome</keyword>
<dbReference type="Proteomes" id="UP000265703">
    <property type="component" value="Unassembled WGS sequence"/>
</dbReference>
<reference evidence="1 2" key="1">
    <citation type="submission" date="2018-06" db="EMBL/GenBank/DDBJ databases">
        <title>Comparative genomics reveals the genomic features of Rhizophagus irregularis, R. cerebriforme, R. diaphanum and Gigaspora rosea, and their symbiotic lifestyle signature.</title>
        <authorList>
            <person name="Morin E."/>
            <person name="San Clemente H."/>
            <person name="Chen E.C.H."/>
            <person name="De La Providencia I."/>
            <person name="Hainaut M."/>
            <person name="Kuo A."/>
            <person name="Kohler A."/>
            <person name="Murat C."/>
            <person name="Tang N."/>
            <person name="Roy S."/>
            <person name="Loubradou J."/>
            <person name="Henrissat B."/>
            <person name="Grigoriev I.V."/>
            <person name="Corradi N."/>
            <person name="Roux C."/>
            <person name="Martin F.M."/>
        </authorList>
    </citation>
    <scope>NUCLEOTIDE SEQUENCE [LARGE SCALE GENOMIC DNA]</scope>
    <source>
        <strain evidence="1 2">DAOM 227022</strain>
    </source>
</reference>
<accession>A0A397ST65</accession>